<dbReference type="Proteomes" id="UP000594903">
    <property type="component" value="Chromosome"/>
</dbReference>
<dbReference type="GO" id="GO:0005829">
    <property type="term" value="C:cytosol"/>
    <property type="evidence" value="ECO:0007669"/>
    <property type="project" value="TreeGrafter"/>
</dbReference>
<dbReference type="NCBIfam" id="TIGR00138">
    <property type="entry name" value="rsmG_gidB"/>
    <property type="match status" value="1"/>
</dbReference>
<feature type="binding site" evidence="6">
    <location>
        <position position="83"/>
    </location>
    <ligand>
        <name>S-adenosyl-L-methionine</name>
        <dbReference type="ChEBI" id="CHEBI:59789"/>
    </ligand>
</feature>
<dbReference type="GO" id="GO:0070043">
    <property type="term" value="F:rRNA (guanine-N7-)-methyltransferase activity"/>
    <property type="evidence" value="ECO:0007669"/>
    <property type="project" value="UniProtKB-UniRule"/>
</dbReference>
<dbReference type="OrthoDB" id="9808773at2"/>
<keyword evidence="1 6" id="KW-0963">Cytoplasm</keyword>
<dbReference type="RefSeq" id="WP_018574748.1">
    <property type="nucleotide sequence ID" value="NZ_CP065725.1"/>
</dbReference>
<evidence type="ECO:0000256" key="6">
    <source>
        <dbReference type="HAMAP-Rule" id="MF_00074"/>
    </source>
</evidence>
<feature type="binding site" evidence="6">
    <location>
        <position position="88"/>
    </location>
    <ligand>
        <name>S-adenosyl-L-methionine</name>
        <dbReference type="ChEBI" id="CHEBI:59789"/>
    </ligand>
</feature>
<feature type="binding site" evidence="6">
    <location>
        <position position="148"/>
    </location>
    <ligand>
        <name>S-adenosyl-L-methionine</name>
        <dbReference type="ChEBI" id="CHEBI:59789"/>
    </ligand>
</feature>
<evidence type="ECO:0000313" key="9">
    <source>
        <dbReference type="Proteomes" id="UP000254603"/>
    </source>
</evidence>
<evidence type="ECO:0000256" key="5">
    <source>
        <dbReference type="ARBA" id="ARBA00022691"/>
    </source>
</evidence>
<evidence type="ECO:0000256" key="4">
    <source>
        <dbReference type="ARBA" id="ARBA00022679"/>
    </source>
</evidence>
<evidence type="ECO:0000256" key="3">
    <source>
        <dbReference type="ARBA" id="ARBA00022603"/>
    </source>
</evidence>
<dbReference type="Gene3D" id="3.40.50.150">
    <property type="entry name" value="Vaccinia Virus protein VP39"/>
    <property type="match status" value="1"/>
</dbReference>
<dbReference type="STRING" id="1122619.GCA_000373745_01574"/>
<keyword evidence="3 6" id="KW-0489">Methyltransferase</keyword>
<dbReference type="HAMAP" id="MF_00074">
    <property type="entry name" value="16SrRNA_methyltr_G"/>
    <property type="match status" value="1"/>
</dbReference>
<comment type="catalytic activity">
    <reaction evidence="6">
        <text>guanosine(527) in 16S rRNA + S-adenosyl-L-methionine = N(7)-methylguanosine(527) in 16S rRNA + S-adenosyl-L-homocysteine</text>
        <dbReference type="Rhea" id="RHEA:42732"/>
        <dbReference type="Rhea" id="RHEA-COMP:10209"/>
        <dbReference type="Rhea" id="RHEA-COMP:10210"/>
        <dbReference type="ChEBI" id="CHEBI:57856"/>
        <dbReference type="ChEBI" id="CHEBI:59789"/>
        <dbReference type="ChEBI" id="CHEBI:74269"/>
        <dbReference type="ChEBI" id="CHEBI:74480"/>
        <dbReference type="EC" id="2.1.1.170"/>
    </reaction>
</comment>
<keyword evidence="10" id="KW-1185">Reference proteome</keyword>
<protein>
    <recommendedName>
        <fullName evidence="6">Ribosomal RNA small subunit methyltransferase G</fullName>
        <ecNumber evidence="6">2.1.1.170</ecNumber>
    </recommendedName>
    <alternativeName>
        <fullName evidence="6">16S rRNA 7-methylguanosine methyltransferase</fullName>
        <shortName evidence="6">16S rRNA m7G methyltransferase</shortName>
    </alternativeName>
</protein>
<dbReference type="EMBL" id="UGSB01000001">
    <property type="protein sequence ID" value="SUA54364.1"/>
    <property type="molecule type" value="Genomic_DNA"/>
</dbReference>
<evidence type="ECO:0000313" key="8">
    <source>
        <dbReference type="EMBL" id="SUA54364.1"/>
    </source>
</evidence>
<dbReference type="EMBL" id="CP065725">
    <property type="protein sequence ID" value="QPT38988.1"/>
    <property type="molecule type" value="Genomic_DNA"/>
</dbReference>
<dbReference type="EC" id="2.1.1.170" evidence="6"/>
<dbReference type="Pfam" id="PF02527">
    <property type="entry name" value="GidB"/>
    <property type="match status" value="1"/>
</dbReference>
<accession>A0A378XF98</accession>
<evidence type="ECO:0000313" key="10">
    <source>
        <dbReference type="Proteomes" id="UP000594903"/>
    </source>
</evidence>
<gene>
    <name evidence="6 8" type="primary">rsmG</name>
    <name evidence="7" type="ORF">I6G29_07140</name>
    <name evidence="8" type="ORF">NCTC11997_01489</name>
</gene>
<dbReference type="PANTHER" id="PTHR31760:SF0">
    <property type="entry name" value="S-ADENOSYL-L-METHIONINE-DEPENDENT METHYLTRANSFERASES SUPERFAMILY PROTEIN"/>
    <property type="match status" value="1"/>
</dbReference>
<comment type="function">
    <text evidence="6">Specifically methylates the N7 position of guanine in position 527 of 16S rRNA.</text>
</comment>
<keyword evidence="2 6" id="KW-0698">rRNA processing</keyword>
<reference evidence="7 10" key="2">
    <citation type="submission" date="2020-12" db="EMBL/GenBank/DDBJ databases">
        <title>FDA dAtabase for Regulatory Grade micrObial Sequences (FDA-ARGOS): Supporting development and validation of Infectious Disease Dx tests.</title>
        <authorList>
            <person name="Sproer C."/>
            <person name="Gronow S."/>
            <person name="Severitt S."/>
            <person name="Schroder I."/>
            <person name="Tallon L."/>
            <person name="Sadzewicz L."/>
            <person name="Zhao X."/>
            <person name="Boylan J."/>
            <person name="Ott S."/>
            <person name="Bowen H."/>
            <person name="Vavikolanu K."/>
            <person name="Mehta A."/>
            <person name="Aluvathingal J."/>
            <person name="Nadendla S."/>
            <person name="Lowell S."/>
            <person name="Myers T."/>
            <person name="Yan Y."/>
            <person name="Sichtig H."/>
        </authorList>
    </citation>
    <scope>NUCLEOTIDE SEQUENCE [LARGE SCALE GENOMIC DNA]</scope>
    <source>
        <strain evidence="7 10">FDAARGOS_872</strain>
    </source>
</reference>
<evidence type="ECO:0000313" key="7">
    <source>
        <dbReference type="EMBL" id="QPT38988.1"/>
    </source>
</evidence>
<comment type="caution">
    <text evidence="6">Lacks conserved residue(s) required for the propagation of feature annotation.</text>
</comment>
<dbReference type="PIRSF" id="PIRSF003078">
    <property type="entry name" value="GidB"/>
    <property type="match status" value="1"/>
</dbReference>
<evidence type="ECO:0000256" key="2">
    <source>
        <dbReference type="ARBA" id="ARBA00022552"/>
    </source>
</evidence>
<dbReference type="InterPro" id="IPR029063">
    <property type="entry name" value="SAM-dependent_MTases_sf"/>
</dbReference>
<dbReference type="Proteomes" id="UP000254603">
    <property type="component" value="Unassembled WGS sequence"/>
</dbReference>
<comment type="subcellular location">
    <subcellularLocation>
        <location evidence="6">Cytoplasm</location>
    </subcellularLocation>
</comment>
<dbReference type="InterPro" id="IPR003682">
    <property type="entry name" value="rRNA_ssu_MeTfrase_G"/>
</dbReference>
<comment type="similarity">
    <text evidence="6">Belongs to the methyltransferase superfamily. RNA methyltransferase RsmG family.</text>
</comment>
<organism evidence="8 9">
    <name type="scientific">Oligella ureolytica</name>
    <dbReference type="NCBI Taxonomy" id="90244"/>
    <lineage>
        <taxon>Bacteria</taxon>
        <taxon>Pseudomonadati</taxon>
        <taxon>Pseudomonadota</taxon>
        <taxon>Betaproteobacteria</taxon>
        <taxon>Burkholderiales</taxon>
        <taxon>Alcaligenaceae</taxon>
        <taxon>Oligella</taxon>
    </lineage>
</organism>
<proteinExistence type="inferred from homology"/>
<sequence length="220" mass="24481">MSSFDIRLTKAAEKMGLVLDDKQKQSILLYLELIQKWNKTYNITAIKEAEQILVQHLFDSLSVIALLQQQVGANKAAVVLDVGSGGGLPGVIIAICCPHWHVICIDAVEKKTSFITMVAGRLGLKNLSSKHCRIEDYASDEADLVVSRAFASLSDFANWSGHTVKKNGHLVAMKGHYYPDEIAELEKTSDWLLDLWQALEVVDMDAERCLIWLKRKGLGD</sequence>
<keyword evidence="4 6" id="KW-0808">Transferase</keyword>
<dbReference type="PANTHER" id="PTHR31760">
    <property type="entry name" value="S-ADENOSYL-L-METHIONINE-DEPENDENT METHYLTRANSFERASES SUPERFAMILY PROTEIN"/>
    <property type="match status" value="1"/>
</dbReference>
<dbReference type="AlphaFoldDB" id="A0A378XF98"/>
<feature type="binding site" evidence="6">
    <location>
        <begin position="134"/>
        <end position="135"/>
    </location>
    <ligand>
        <name>S-adenosyl-L-methionine</name>
        <dbReference type="ChEBI" id="CHEBI:59789"/>
    </ligand>
</feature>
<dbReference type="SUPFAM" id="SSF53335">
    <property type="entry name" value="S-adenosyl-L-methionine-dependent methyltransferases"/>
    <property type="match status" value="1"/>
</dbReference>
<evidence type="ECO:0000256" key="1">
    <source>
        <dbReference type="ARBA" id="ARBA00022490"/>
    </source>
</evidence>
<reference evidence="8 9" key="1">
    <citation type="submission" date="2018-06" db="EMBL/GenBank/DDBJ databases">
        <authorList>
            <consortium name="Pathogen Informatics"/>
            <person name="Doyle S."/>
        </authorList>
    </citation>
    <scope>NUCLEOTIDE SEQUENCE [LARGE SCALE GENOMIC DNA]</scope>
    <source>
        <strain evidence="8 9">NCTC11997</strain>
    </source>
</reference>
<keyword evidence="5 6" id="KW-0949">S-adenosyl-L-methionine</keyword>
<name>A0A378XF98_9BURK</name>